<feature type="transmembrane region" description="Helical" evidence="2">
    <location>
        <begin position="282"/>
        <end position="308"/>
    </location>
</feature>
<keyword evidence="2" id="KW-0812">Transmembrane</keyword>
<keyword evidence="2" id="KW-1133">Transmembrane helix</keyword>
<sequence>MLDRVVAGLLALGTAGGLFAAYHFLAEAVQHHEALRIGRSSVENLDPGSALPTVYVLGGFVLGFAVLFGVVAVLILRASPLGFPALRGGVTVLLPAVLLAFLATYTRYQEWREAMPPGTQDGRYRVVIVGEVIGGAIGVFGVVLAVLVPLGAVVVRWFRPGAANGPSSAPGSSAGTLNVARILALSGTAVALLVPVAWVRPLSREAELPTEWSVIATLSGFLAVLALVAAGLLLLARPGRLIFRWLALGATALVAATEWAAIVWQSFYAEVAYGAERVEGVAVAWTAAIVSGVVSSSLLTAAVIALVIPRPPAEIEPTEGVTVTRRGDGPPPERIGEATPEPAWQAFPAAPKRKKKKKRR</sequence>
<evidence type="ECO:0000313" key="4">
    <source>
        <dbReference type="Proteomes" id="UP001500967"/>
    </source>
</evidence>
<keyword evidence="4" id="KW-1185">Reference proteome</keyword>
<dbReference type="Proteomes" id="UP001500967">
    <property type="component" value="Unassembled WGS sequence"/>
</dbReference>
<protein>
    <submittedName>
        <fullName evidence="3">Uncharacterized protein</fullName>
    </submittedName>
</protein>
<evidence type="ECO:0000256" key="1">
    <source>
        <dbReference type="SAM" id="MobiDB-lite"/>
    </source>
</evidence>
<feature type="transmembrane region" description="Helical" evidence="2">
    <location>
        <begin position="179"/>
        <end position="200"/>
    </location>
</feature>
<feature type="transmembrane region" description="Helical" evidence="2">
    <location>
        <begin position="242"/>
        <end position="262"/>
    </location>
</feature>
<keyword evidence="2" id="KW-0472">Membrane</keyword>
<accession>A0ABP3EJN5</accession>
<reference evidence="4" key="1">
    <citation type="journal article" date="2019" name="Int. J. Syst. Evol. Microbiol.">
        <title>The Global Catalogue of Microorganisms (GCM) 10K type strain sequencing project: providing services to taxonomists for standard genome sequencing and annotation.</title>
        <authorList>
            <consortium name="The Broad Institute Genomics Platform"/>
            <consortium name="The Broad Institute Genome Sequencing Center for Infectious Disease"/>
            <person name="Wu L."/>
            <person name="Ma J."/>
        </authorList>
    </citation>
    <scope>NUCLEOTIDE SEQUENCE [LARGE SCALE GENOMIC DNA]</scope>
    <source>
        <strain evidence="4">JCM 10425</strain>
    </source>
</reference>
<feature type="transmembrane region" description="Helical" evidence="2">
    <location>
        <begin position="52"/>
        <end position="76"/>
    </location>
</feature>
<dbReference type="EMBL" id="BAAAGX010000023">
    <property type="protein sequence ID" value="GAA0265053.1"/>
    <property type="molecule type" value="Genomic_DNA"/>
</dbReference>
<gene>
    <name evidence="3" type="ORF">GCM10009539_59410</name>
</gene>
<feature type="transmembrane region" description="Helical" evidence="2">
    <location>
        <begin position="212"/>
        <end position="235"/>
    </location>
</feature>
<proteinExistence type="predicted"/>
<feature type="region of interest" description="Disordered" evidence="1">
    <location>
        <begin position="317"/>
        <end position="360"/>
    </location>
</feature>
<name>A0ABP3EJN5_9ACTN</name>
<feature type="transmembrane region" description="Helical" evidence="2">
    <location>
        <begin position="128"/>
        <end position="158"/>
    </location>
</feature>
<organism evidence="3 4">
    <name type="scientific">Cryptosporangium japonicum</name>
    <dbReference type="NCBI Taxonomy" id="80872"/>
    <lineage>
        <taxon>Bacteria</taxon>
        <taxon>Bacillati</taxon>
        <taxon>Actinomycetota</taxon>
        <taxon>Actinomycetes</taxon>
        <taxon>Cryptosporangiales</taxon>
        <taxon>Cryptosporangiaceae</taxon>
        <taxon>Cryptosporangium</taxon>
    </lineage>
</organism>
<evidence type="ECO:0000256" key="2">
    <source>
        <dbReference type="SAM" id="Phobius"/>
    </source>
</evidence>
<comment type="caution">
    <text evidence="3">The sequence shown here is derived from an EMBL/GenBank/DDBJ whole genome shotgun (WGS) entry which is preliminary data.</text>
</comment>
<feature type="transmembrane region" description="Helical" evidence="2">
    <location>
        <begin position="88"/>
        <end position="108"/>
    </location>
</feature>
<evidence type="ECO:0000313" key="3">
    <source>
        <dbReference type="EMBL" id="GAA0265053.1"/>
    </source>
</evidence>
<feature type="compositionally biased region" description="Basic residues" evidence="1">
    <location>
        <begin position="351"/>
        <end position="360"/>
    </location>
</feature>